<accession>A0ABS2WAX7</accession>
<organism evidence="2 3">
    <name type="scientific">Amphritea pacifica</name>
    <dbReference type="NCBI Taxonomy" id="2811233"/>
    <lineage>
        <taxon>Bacteria</taxon>
        <taxon>Pseudomonadati</taxon>
        <taxon>Pseudomonadota</taxon>
        <taxon>Gammaproteobacteria</taxon>
        <taxon>Oceanospirillales</taxon>
        <taxon>Oceanospirillaceae</taxon>
        <taxon>Amphritea</taxon>
    </lineage>
</organism>
<evidence type="ECO:0000313" key="3">
    <source>
        <dbReference type="Proteomes" id="UP000760472"/>
    </source>
</evidence>
<keyword evidence="2" id="KW-0489">Methyltransferase</keyword>
<feature type="domain" description="Methyltransferase type 11" evidence="1">
    <location>
        <begin position="41"/>
        <end position="140"/>
    </location>
</feature>
<sequence length="213" mass="24275">MSLRRFNPYYRWLFPWLLDRVSKLVAPEREQLLSYARGTVLEIGAGTGTSFDCYPGQVSELYALEPDTGVMQKASAVLAALPEVQRNKIQLLVADAMDIPLADNQFDTVVCFLVLCSVPHPQKVLQEIYRVLRPGGQLLFFEHVLSDDIAVQRWQHRLNPFWRRCAGGCQLNRETAELISRAGFEVPQLQRYQHHAFPRLVRQLVTGIAVKPS</sequence>
<dbReference type="GO" id="GO:0008168">
    <property type="term" value="F:methyltransferase activity"/>
    <property type="evidence" value="ECO:0007669"/>
    <property type="project" value="UniProtKB-KW"/>
</dbReference>
<dbReference type="CDD" id="cd02440">
    <property type="entry name" value="AdoMet_MTases"/>
    <property type="match status" value="1"/>
</dbReference>
<proteinExistence type="predicted"/>
<name>A0ABS2WAX7_9GAMM</name>
<dbReference type="PANTHER" id="PTHR45036:SF1">
    <property type="entry name" value="METHYLTRANSFERASE LIKE 7A"/>
    <property type="match status" value="1"/>
</dbReference>
<evidence type="ECO:0000313" key="2">
    <source>
        <dbReference type="EMBL" id="MBN0988839.1"/>
    </source>
</evidence>
<dbReference type="PANTHER" id="PTHR45036">
    <property type="entry name" value="METHYLTRANSFERASE LIKE 7B"/>
    <property type="match status" value="1"/>
</dbReference>
<dbReference type="InterPro" id="IPR013216">
    <property type="entry name" value="Methyltransf_11"/>
</dbReference>
<dbReference type="InterPro" id="IPR029063">
    <property type="entry name" value="SAM-dependent_MTases_sf"/>
</dbReference>
<evidence type="ECO:0000259" key="1">
    <source>
        <dbReference type="Pfam" id="PF08241"/>
    </source>
</evidence>
<dbReference type="Proteomes" id="UP000760472">
    <property type="component" value="Unassembled WGS sequence"/>
</dbReference>
<protein>
    <submittedName>
        <fullName evidence="2">Class I SAM-dependent methyltransferase</fullName>
    </submittedName>
</protein>
<dbReference type="InterPro" id="IPR052356">
    <property type="entry name" value="Thiol_S-MT"/>
</dbReference>
<dbReference type="RefSeq" id="WP_205209843.1">
    <property type="nucleotide sequence ID" value="NZ_JAFFZO010000009.1"/>
</dbReference>
<dbReference type="GO" id="GO:0032259">
    <property type="term" value="P:methylation"/>
    <property type="evidence" value="ECO:0007669"/>
    <property type="project" value="UniProtKB-KW"/>
</dbReference>
<dbReference type="Pfam" id="PF08241">
    <property type="entry name" value="Methyltransf_11"/>
    <property type="match status" value="1"/>
</dbReference>
<dbReference type="Gene3D" id="3.40.50.150">
    <property type="entry name" value="Vaccinia Virus protein VP39"/>
    <property type="match status" value="1"/>
</dbReference>
<keyword evidence="3" id="KW-1185">Reference proteome</keyword>
<gene>
    <name evidence="2" type="ORF">JW498_15820</name>
</gene>
<keyword evidence="2" id="KW-0808">Transferase</keyword>
<comment type="caution">
    <text evidence="2">The sequence shown here is derived from an EMBL/GenBank/DDBJ whole genome shotgun (WGS) entry which is preliminary data.</text>
</comment>
<reference evidence="2 3" key="1">
    <citation type="submission" date="2021-02" db="EMBL/GenBank/DDBJ databases">
        <title>A novel species of genus Amphritea isolated from a fishpond in China.</title>
        <authorList>
            <person name="Lu H."/>
        </authorList>
    </citation>
    <scope>NUCLEOTIDE SEQUENCE [LARGE SCALE GENOMIC DNA]</scope>
    <source>
        <strain evidence="2 3">RP18W</strain>
    </source>
</reference>
<dbReference type="EMBL" id="JAFFZP010000028">
    <property type="protein sequence ID" value="MBN0988839.1"/>
    <property type="molecule type" value="Genomic_DNA"/>
</dbReference>
<dbReference type="SUPFAM" id="SSF53335">
    <property type="entry name" value="S-adenosyl-L-methionine-dependent methyltransferases"/>
    <property type="match status" value="1"/>
</dbReference>